<keyword evidence="14" id="KW-1185">Reference proteome</keyword>
<evidence type="ECO:0000256" key="3">
    <source>
        <dbReference type="ARBA" id="ARBA00022723"/>
    </source>
</evidence>
<feature type="domain" description="Non-canonical purine NTP phosphatase/PRRC1" evidence="12">
    <location>
        <begin position="20"/>
        <end position="161"/>
    </location>
</feature>
<evidence type="ECO:0000313" key="14">
    <source>
        <dbReference type="Proteomes" id="UP000054408"/>
    </source>
</evidence>
<dbReference type="OMA" id="TRSESWA"/>
<name>A0A0L0D2H7_THETB</name>
<dbReference type="RefSeq" id="XP_013760310.1">
    <property type="nucleotide sequence ID" value="XM_013904856.1"/>
</dbReference>
<evidence type="ECO:0000256" key="9">
    <source>
        <dbReference type="ARBA" id="ARBA00038901"/>
    </source>
</evidence>
<evidence type="ECO:0000256" key="8">
    <source>
        <dbReference type="ARBA" id="ARBA00023211"/>
    </source>
</evidence>
<evidence type="ECO:0000259" key="12">
    <source>
        <dbReference type="Pfam" id="PF01931"/>
    </source>
</evidence>
<evidence type="ECO:0000313" key="13">
    <source>
        <dbReference type="EMBL" id="KNC46529.1"/>
    </source>
</evidence>
<dbReference type="OrthoDB" id="4968544at2759"/>
<evidence type="ECO:0000256" key="4">
    <source>
        <dbReference type="ARBA" id="ARBA00022741"/>
    </source>
</evidence>
<dbReference type="GO" id="GO:0000166">
    <property type="term" value="F:nucleotide binding"/>
    <property type="evidence" value="ECO:0007669"/>
    <property type="project" value="UniProtKB-KW"/>
</dbReference>
<dbReference type="AlphaFoldDB" id="A0A0L0D2H7"/>
<keyword evidence="8" id="KW-0464">Manganese</keyword>
<comment type="catalytic activity">
    <reaction evidence="10">
        <text>ITP + H2O = IDP + phosphate + H(+)</text>
        <dbReference type="Rhea" id="RHEA:28330"/>
        <dbReference type="ChEBI" id="CHEBI:15377"/>
        <dbReference type="ChEBI" id="CHEBI:15378"/>
        <dbReference type="ChEBI" id="CHEBI:43474"/>
        <dbReference type="ChEBI" id="CHEBI:58280"/>
        <dbReference type="ChEBI" id="CHEBI:61402"/>
        <dbReference type="EC" id="3.6.1.73"/>
    </reaction>
</comment>
<dbReference type="Proteomes" id="UP000054408">
    <property type="component" value="Unassembled WGS sequence"/>
</dbReference>
<dbReference type="InterPro" id="IPR029001">
    <property type="entry name" value="ITPase-like_fam"/>
</dbReference>
<dbReference type="Pfam" id="PF01931">
    <property type="entry name" value="NTPase_I-T"/>
    <property type="match status" value="1"/>
</dbReference>
<comment type="cofactor">
    <cofactor evidence="1">
        <name>Mn(2+)</name>
        <dbReference type="ChEBI" id="CHEBI:29035"/>
    </cofactor>
</comment>
<evidence type="ECO:0000256" key="7">
    <source>
        <dbReference type="ARBA" id="ARBA00023080"/>
    </source>
</evidence>
<keyword evidence="4" id="KW-0547">Nucleotide-binding</keyword>
<dbReference type="eggNOG" id="ENOG502SXQR">
    <property type="taxonomic scope" value="Eukaryota"/>
</dbReference>
<evidence type="ECO:0000256" key="11">
    <source>
        <dbReference type="ARBA" id="ARBA00048781"/>
    </source>
</evidence>
<gene>
    <name evidence="13" type="ORF">AMSG_02965</name>
</gene>
<dbReference type="GO" id="GO:0103023">
    <property type="term" value="F:ITPase activity"/>
    <property type="evidence" value="ECO:0007669"/>
    <property type="project" value="UniProtKB-EC"/>
</dbReference>
<protein>
    <recommendedName>
        <fullName evidence="9">inosine/xanthosine triphosphatase</fullName>
        <ecNumber evidence="9">3.6.1.73</ecNumber>
    </recommendedName>
</protein>
<accession>A0A0L0D2H7</accession>
<dbReference type="EMBL" id="GL349443">
    <property type="protein sequence ID" value="KNC46529.1"/>
    <property type="molecule type" value="Genomic_DNA"/>
</dbReference>
<dbReference type="GO" id="GO:0009117">
    <property type="term" value="P:nucleotide metabolic process"/>
    <property type="evidence" value="ECO:0007669"/>
    <property type="project" value="UniProtKB-KW"/>
</dbReference>
<keyword evidence="7" id="KW-0546">Nucleotide metabolism</keyword>
<evidence type="ECO:0000256" key="5">
    <source>
        <dbReference type="ARBA" id="ARBA00022801"/>
    </source>
</evidence>
<evidence type="ECO:0000256" key="1">
    <source>
        <dbReference type="ARBA" id="ARBA00001936"/>
    </source>
</evidence>
<keyword evidence="5" id="KW-0378">Hydrolase</keyword>
<evidence type="ECO:0000256" key="10">
    <source>
        <dbReference type="ARBA" id="ARBA00048174"/>
    </source>
</evidence>
<keyword evidence="3" id="KW-0479">Metal-binding</keyword>
<dbReference type="SUPFAM" id="SSF52972">
    <property type="entry name" value="ITPase-like"/>
    <property type="match status" value="1"/>
</dbReference>
<dbReference type="InterPro" id="IPR026533">
    <property type="entry name" value="NTPase/PRRC1"/>
</dbReference>
<dbReference type="GeneID" id="25562609"/>
<dbReference type="PANTHER" id="PTHR34699:SF2">
    <property type="entry name" value="NON-CANONICAL PURINE NTP PHOSPHATASE_PRRC1 DOMAIN-CONTAINING PROTEIN"/>
    <property type="match status" value="1"/>
</dbReference>
<comment type="cofactor">
    <cofactor evidence="2">
        <name>Mg(2+)</name>
        <dbReference type="ChEBI" id="CHEBI:18420"/>
    </cofactor>
</comment>
<proteinExistence type="predicted"/>
<keyword evidence="6" id="KW-0460">Magnesium</keyword>
<evidence type="ECO:0000256" key="6">
    <source>
        <dbReference type="ARBA" id="ARBA00022842"/>
    </source>
</evidence>
<dbReference type="InterPro" id="IPR050299">
    <property type="entry name" value="YjjX_NTPase"/>
</dbReference>
<dbReference type="EC" id="3.6.1.73" evidence="9"/>
<reference evidence="13 14" key="1">
    <citation type="submission" date="2010-05" db="EMBL/GenBank/DDBJ databases">
        <title>The Genome Sequence of Thecamonas trahens ATCC 50062.</title>
        <authorList>
            <consortium name="The Broad Institute Genome Sequencing Platform"/>
            <person name="Russ C."/>
            <person name="Cuomo C."/>
            <person name="Shea T."/>
            <person name="Young S.K."/>
            <person name="Zeng Q."/>
            <person name="Koehrsen M."/>
            <person name="Haas B."/>
            <person name="Borodovsky M."/>
            <person name="Guigo R."/>
            <person name="Alvarado L."/>
            <person name="Berlin A."/>
            <person name="Bochicchio J."/>
            <person name="Borenstein D."/>
            <person name="Chapman S."/>
            <person name="Chen Z."/>
            <person name="Freedman E."/>
            <person name="Gellesch M."/>
            <person name="Goldberg J."/>
            <person name="Griggs A."/>
            <person name="Gujja S."/>
            <person name="Heilman E."/>
            <person name="Heiman D."/>
            <person name="Hepburn T."/>
            <person name="Howarth C."/>
            <person name="Jen D."/>
            <person name="Larson L."/>
            <person name="Mehta T."/>
            <person name="Park D."/>
            <person name="Pearson M."/>
            <person name="Roberts A."/>
            <person name="Saif S."/>
            <person name="Shenoy N."/>
            <person name="Sisk P."/>
            <person name="Stolte C."/>
            <person name="Sykes S."/>
            <person name="Thomson T."/>
            <person name="Walk T."/>
            <person name="White J."/>
            <person name="Yandava C."/>
            <person name="Burger G."/>
            <person name="Gray M.W."/>
            <person name="Holland P.W.H."/>
            <person name="King N."/>
            <person name="Lang F.B.F."/>
            <person name="Roger A.J."/>
            <person name="Ruiz-Trillo I."/>
            <person name="Lander E."/>
            <person name="Nusbaum C."/>
        </authorList>
    </citation>
    <scope>NUCLEOTIDE SEQUENCE [LARGE SCALE GENOMIC DNA]</scope>
    <source>
        <strain evidence="13 14">ATCC 50062</strain>
    </source>
</reference>
<organism evidence="13 14">
    <name type="scientific">Thecamonas trahens ATCC 50062</name>
    <dbReference type="NCBI Taxonomy" id="461836"/>
    <lineage>
        <taxon>Eukaryota</taxon>
        <taxon>Apusozoa</taxon>
        <taxon>Apusomonadida</taxon>
        <taxon>Apusomonadidae</taxon>
        <taxon>Thecamonas</taxon>
    </lineage>
</organism>
<sequence>MSAAGKIYVASGSPVKVDDDVVAVKVGSGVAEQPVGHEETRRGASQRAQAVLDSLDDDAIGVVVSLENGVVEMLPGEWFDLCWVLVVDIATRSESWAHSAGVKVPVKHVDAARAVGFSRTVGSFLAEETACDPQDPHAMLSNGAIGRGELLLQAVVLALGTYAWA</sequence>
<comment type="catalytic activity">
    <reaction evidence="11">
        <text>XTP + H2O = XDP + phosphate + H(+)</text>
        <dbReference type="Rhea" id="RHEA:28406"/>
        <dbReference type="ChEBI" id="CHEBI:15377"/>
        <dbReference type="ChEBI" id="CHEBI:15378"/>
        <dbReference type="ChEBI" id="CHEBI:43474"/>
        <dbReference type="ChEBI" id="CHEBI:59884"/>
        <dbReference type="ChEBI" id="CHEBI:61314"/>
        <dbReference type="EC" id="3.6.1.73"/>
    </reaction>
</comment>
<dbReference type="PANTHER" id="PTHR34699">
    <property type="match status" value="1"/>
</dbReference>
<dbReference type="GO" id="GO:0046872">
    <property type="term" value="F:metal ion binding"/>
    <property type="evidence" value="ECO:0007669"/>
    <property type="project" value="UniProtKB-KW"/>
</dbReference>
<evidence type="ECO:0000256" key="2">
    <source>
        <dbReference type="ARBA" id="ARBA00001946"/>
    </source>
</evidence>
<dbReference type="Gene3D" id="3.90.950.10">
    <property type="match status" value="1"/>
</dbReference>